<dbReference type="Proteomes" id="UP001239111">
    <property type="component" value="Chromosome 2"/>
</dbReference>
<accession>A0ACC2NVP7</accession>
<protein>
    <submittedName>
        <fullName evidence="1">Uncharacterized protein</fullName>
    </submittedName>
</protein>
<comment type="caution">
    <text evidence="1">The sequence shown here is derived from an EMBL/GenBank/DDBJ whole genome shotgun (WGS) entry which is preliminary data.</text>
</comment>
<evidence type="ECO:0000313" key="1">
    <source>
        <dbReference type="EMBL" id="KAJ8675167.1"/>
    </source>
</evidence>
<dbReference type="EMBL" id="CM056742">
    <property type="protein sequence ID" value="KAJ8675167.1"/>
    <property type="molecule type" value="Genomic_DNA"/>
</dbReference>
<gene>
    <name evidence="1" type="ORF">QAD02_010953</name>
</gene>
<proteinExistence type="predicted"/>
<sequence length="1379" mass="153244">MKVEEIKSDDRFSAFLIRLLSLLLCSSASWSLPQHRSSTSSLSSKWKPCIEVKRDLGIPCRCALTISGQNGTTLALEVDCERTVLSEEALSNLAEHPIVSFSQKSCGYLNLPAQLVSQLPDTIEKLDLSDNSIHNLMDRHLRQMINLRDLRLNGNALGDNLNPIFSSNEFHQLGQLRSLDLSSNGLRGIEEGIFKENTMLEELYLDNNDFIKVPVGSLKGPKSLRVLSLAGNDIGSIQQGAFLLLGKSLVHLDLSDNGLSHLDDGALIGMSSLLVLNISFNDIHRLNSDVLKGAFNLQQLDISSNFLTEFPTDALRHQNELKFLNLSNNLISDLERAHMSNLNDLKILDLSRNNIGRLGINTFSSLTSIERLDLSLNSLRTIEESSFDGLQNLKWLSLQDNNILTVPSTALARLPSLVHLHLESNRISAFSSENLKASAPHLSTFSLTRNLVHELPPRVFSHFDRLVRIELSGNMISGVNQQSFIGVEDTLIDLDLSSNRLSEIDDLSLPHLRTLNLASNLLKRLTPETFRHLGHLQNLNISDNPLHSGFPPLFPRTLVTLDVARTGLQVLPSILMLNLDSLSSVSFSGNRLVKLNSGTFKRQRNLTSVDFSYNEIADIDDETFTGLQSLYYLNLRGNYLRTFKGEYFNTGTGLEILDLSDNVIEHISSTAFLIHPRLREIDLSFNKLSVFPSESIRTLQFLERLDLSNNRLTVIGEFAFSRLARLRVLDLSNNLIESVEELAFHNSSQLQQLNLSKNRLEFLSERMMEGVLWMEKLDLTENQLTSLPDSIFDMSRVGSLHKIDLSGNRFAEIPVQSLKRQTFNLLDLRIARNRLTEIFSQDVINKVKHLDLSENPLTDSAVSGIFGEVKVLRSLNVASCGIQKLAKLEAPFLRRLNLSSNNLEHIELHALERSTMLEELDVSGNQLKTADNVRDALSSPTILHSLDISNNNIKSINESSFVGLDSLKTLRMFGLENCTRIEKNAFKSLVKLRNLQAYNYPRLGYFDVQGIVKPMNNLEILDVEVKDINIGSEQLPVKNHPHLRSLSLRGDRLKNVMSSLLAGVRSSQLEVGFKNTSISAIPATLLLPLPRSTRIEIDVSGSKFESVSPQLISAFDERNGAVTIKGLDFQVKCNCEAKQLWRWYIPLALRQENSIRCNAPEYLVGKVLDQLEEDELSCEVRTTKSTTALRTTVTEPSTSSRRTTTSEPMVIWTASTTTNQDRRNMIKNSNNIDPSIAMAPGTSGVGQAMFADDTLVIGIVCGVIAFLAILIICVCICRLRWSDDAAMAAAYDASMLRPGSAHSGKLAGHEIYVNPYAGSSLAGGAGQHSNGGTLMSGAHMLPLVQPLPLAVPPPSMYGYYDGSPQSIYMTNTNDSKAER</sequence>
<name>A0ACC2NVP7_9HYME</name>
<organism evidence="1 2">
    <name type="scientific">Eretmocerus hayati</name>
    <dbReference type="NCBI Taxonomy" id="131215"/>
    <lineage>
        <taxon>Eukaryota</taxon>
        <taxon>Metazoa</taxon>
        <taxon>Ecdysozoa</taxon>
        <taxon>Arthropoda</taxon>
        <taxon>Hexapoda</taxon>
        <taxon>Insecta</taxon>
        <taxon>Pterygota</taxon>
        <taxon>Neoptera</taxon>
        <taxon>Endopterygota</taxon>
        <taxon>Hymenoptera</taxon>
        <taxon>Apocrita</taxon>
        <taxon>Proctotrupomorpha</taxon>
        <taxon>Chalcidoidea</taxon>
        <taxon>Aphelinidae</taxon>
        <taxon>Aphelininae</taxon>
        <taxon>Eretmocerus</taxon>
    </lineage>
</organism>
<keyword evidence="2" id="KW-1185">Reference proteome</keyword>
<evidence type="ECO:0000313" key="2">
    <source>
        <dbReference type="Proteomes" id="UP001239111"/>
    </source>
</evidence>
<reference evidence="1" key="1">
    <citation type="submission" date="2023-04" db="EMBL/GenBank/DDBJ databases">
        <title>A chromosome-level genome assembly of the parasitoid wasp Eretmocerus hayati.</title>
        <authorList>
            <person name="Zhong Y."/>
            <person name="Liu S."/>
            <person name="Liu Y."/>
        </authorList>
    </citation>
    <scope>NUCLEOTIDE SEQUENCE</scope>
    <source>
        <strain evidence="1">ZJU_SS_LIU_2023</strain>
    </source>
</reference>